<dbReference type="CDD" id="cd05374">
    <property type="entry name" value="17beta-HSD-like_SDR_c"/>
    <property type="match status" value="1"/>
</dbReference>
<evidence type="ECO:0000256" key="2">
    <source>
        <dbReference type="ARBA" id="ARBA00023002"/>
    </source>
</evidence>
<dbReference type="InterPro" id="IPR020904">
    <property type="entry name" value="Sc_DH/Rdtase_CS"/>
</dbReference>
<evidence type="ECO:0000313" key="5">
    <source>
        <dbReference type="Proteomes" id="UP001214854"/>
    </source>
</evidence>
<dbReference type="PANTHER" id="PTHR43976">
    <property type="entry name" value="SHORT CHAIN DEHYDROGENASE"/>
    <property type="match status" value="1"/>
</dbReference>
<dbReference type="NCBIfam" id="NF004824">
    <property type="entry name" value="PRK06180.1"/>
    <property type="match status" value="1"/>
</dbReference>
<accession>A0ABT5HR08</accession>
<evidence type="ECO:0000256" key="3">
    <source>
        <dbReference type="RuleBase" id="RU000363"/>
    </source>
</evidence>
<reference evidence="4 5" key="1">
    <citation type="submission" date="2023-01" db="EMBL/GenBank/DDBJ databases">
        <title>Novel species of the genus Asticcacaulis isolated from rivers.</title>
        <authorList>
            <person name="Lu H."/>
        </authorList>
    </citation>
    <scope>NUCLEOTIDE SEQUENCE [LARGE SCALE GENOMIC DNA]</scope>
    <source>
        <strain evidence="4 5">BYS171W</strain>
    </source>
</reference>
<protein>
    <submittedName>
        <fullName evidence="4">Oxidoreductase</fullName>
    </submittedName>
</protein>
<dbReference type="InterPro" id="IPR002347">
    <property type="entry name" value="SDR_fam"/>
</dbReference>
<dbReference type="Proteomes" id="UP001214854">
    <property type="component" value="Unassembled WGS sequence"/>
</dbReference>
<gene>
    <name evidence="4" type="ORF">PQU92_03820</name>
</gene>
<dbReference type="RefSeq" id="WP_272746879.1">
    <property type="nucleotide sequence ID" value="NZ_JAQQKX010000002.1"/>
</dbReference>
<dbReference type="Gene3D" id="3.40.50.720">
    <property type="entry name" value="NAD(P)-binding Rossmann-like Domain"/>
    <property type="match status" value="1"/>
</dbReference>
<evidence type="ECO:0000256" key="1">
    <source>
        <dbReference type="ARBA" id="ARBA00006484"/>
    </source>
</evidence>
<dbReference type="PROSITE" id="PS00061">
    <property type="entry name" value="ADH_SHORT"/>
    <property type="match status" value="1"/>
</dbReference>
<comment type="caution">
    <text evidence="4">The sequence shown here is derived from an EMBL/GenBank/DDBJ whole genome shotgun (WGS) entry which is preliminary data.</text>
</comment>
<evidence type="ECO:0000313" key="4">
    <source>
        <dbReference type="EMBL" id="MDC7682388.1"/>
    </source>
</evidence>
<keyword evidence="2" id="KW-0560">Oxidoreductase</keyword>
<organism evidence="4 5">
    <name type="scientific">Asticcacaulis aquaticus</name>
    <dbReference type="NCBI Taxonomy" id="2984212"/>
    <lineage>
        <taxon>Bacteria</taxon>
        <taxon>Pseudomonadati</taxon>
        <taxon>Pseudomonadota</taxon>
        <taxon>Alphaproteobacteria</taxon>
        <taxon>Caulobacterales</taxon>
        <taxon>Caulobacteraceae</taxon>
        <taxon>Asticcacaulis</taxon>
    </lineage>
</organism>
<sequence>MSHDLLEPEDQAHRVWFITGTSQGFGHELTRIALERGDFVVATSRTPGAVRAAFPNHAHALVALEMDVNDATAIQAAVDTALHCFGHIDILVNNAGFGLLGAVEEASDVETRALFDINLFGLLGVTRAILPHMRARRQGHIVNLSSIAGLVGSAGWGLYNASKFAVEGLSEALAQELRPLGIGVTVIEPGPFRTDFLGGSLGATQRIIEDYEVSAGQARRYRDTNHGVQAGDPALGAEAMFNAVTSANPPLHLVLGQGAYERAVKKLETLQAELAAWRTVSFSTDKAA</sequence>
<dbReference type="Pfam" id="PF00106">
    <property type="entry name" value="adh_short"/>
    <property type="match status" value="1"/>
</dbReference>
<keyword evidence="5" id="KW-1185">Reference proteome</keyword>
<dbReference type="InterPro" id="IPR051911">
    <property type="entry name" value="SDR_oxidoreductase"/>
</dbReference>
<name>A0ABT5HR08_9CAUL</name>
<dbReference type="PRINTS" id="PR00081">
    <property type="entry name" value="GDHRDH"/>
</dbReference>
<comment type="similarity">
    <text evidence="1 3">Belongs to the short-chain dehydrogenases/reductases (SDR) family.</text>
</comment>
<dbReference type="InterPro" id="IPR036291">
    <property type="entry name" value="NAD(P)-bd_dom_sf"/>
</dbReference>
<dbReference type="SUPFAM" id="SSF51735">
    <property type="entry name" value="NAD(P)-binding Rossmann-fold domains"/>
    <property type="match status" value="1"/>
</dbReference>
<dbReference type="PANTHER" id="PTHR43976:SF16">
    <property type="entry name" value="SHORT-CHAIN DEHYDROGENASE_REDUCTASE FAMILY PROTEIN"/>
    <property type="match status" value="1"/>
</dbReference>
<dbReference type="EMBL" id="JAQQKX010000002">
    <property type="protein sequence ID" value="MDC7682388.1"/>
    <property type="molecule type" value="Genomic_DNA"/>
</dbReference>
<proteinExistence type="inferred from homology"/>
<dbReference type="PRINTS" id="PR00080">
    <property type="entry name" value="SDRFAMILY"/>
</dbReference>